<keyword evidence="1" id="KW-0812">Transmembrane</keyword>
<evidence type="ECO:0000256" key="1">
    <source>
        <dbReference type="SAM" id="Phobius"/>
    </source>
</evidence>
<keyword evidence="3" id="KW-1185">Reference proteome</keyword>
<gene>
    <name evidence="2" type="ORF">GCM10011339_39820</name>
</gene>
<keyword evidence="1" id="KW-1133">Transmembrane helix</keyword>
<organism evidence="2 3">
    <name type="scientific">Echinicola rosea</name>
    <dbReference type="NCBI Taxonomy" id="1807691"/>
    <lineage>
        <taxon>Bacteria</taxon>
        <taxon>Pseudomonadati</taxon>
        <taxon>Bacteroidota</taxon>
        <taxon>Cytophagia</taxon>
        <taxon>Cytophagales</taxon>
        <taxon>Cyclobacteriaceae</taxon>
        <taxon>Echinicola</taxon>
    </lineage>
</organism>
<name>A0ABQ1VAK5_9BACT</name>
<evidence type="ECO:0000313" key="2">
    <source>
        <dbReference type="EMBL" id="GGF47333.1"/>
    </source>
</evidence>
<reference evidence="3" key="1">
    <citation type="journal article" date="2019" name="Int. J. Syst. Evol. Microbiol.">
        <title>The Global Catalogue of Microorganisms (GCM) 10K type strain sequencing project: providing services to taxonomists for standard genome sequencing and annotation.</title>
        <authorList>
            <consortium name="The Broad Institute Genomics Platform"/>
            <consortium name="The Broad Institute Genome Sequencing Center for Infectious Disease"/>
            <person name="Wu L."/>
            <person name="Ma J."/>
        </authorList>
    </citation>
    <scope>NUCLEOTIDE SEQUENCE [LARGE SCALE GENOMIC DNA]</scope>
    <source>
        <strain evidence="3">CGMCC 1.15407</strain>
    </source>
</reference>
<dbReference type="Proteomes" id="UP000647339">
    <property type="component" value="Unassembled WGS sequence"/>
</dbReference>
<accession>A0ABQ1VAK5</accession>
<comment type="caution">
    <text evidence="2">The sequence shown here is derived from an EMBL/GenBank/DDBJ whole genome shotgun (WGS) entry which is preliminary data.</text>
</comment>
<evidence type="ECO:0000313" key="3">
    <source>
        <dbReference type="Proteomes" id="UP000647339"/>
    </source>
</evidence>
<feature type="transmembrane region" description="Helical" evidence="1">
    <location>
        <begin position="7"/>
        <end position="24"/>
    </location>
</feature>
<keyword evidence="1" id="KW-0472">Membrane</keyword>
<sequence length="219" mass="24858">MEMNKKHIIHGICLLAIGYLSYHYPLFAFLLLALVFAVLLYMVVFGVVMLISKKFAWRRLTTAFAILAMALAGLVLGLFKPMPESIIRSGTIGEDLRYAHGTDQGDRMNLKFYLPPFKAQMKLRDSLRLVQVRQLVDMGQVERPRDKFHAAFILHHNPMKDSSLYELAHTLALQAAEAPALADDYQVQWLAKATYDRWMLSTGRPQKFDTQGGVSLSIE</sequence>
<dbReference type="EMBL" id="BMIU01000026">
    <property type="protein sequence ID" value="GGF47333.1"/>
    <property type="molecule type" value="Genomic_DNA"/>
</dbReference>
<protein>
    <submittedName>
        <fullName evidence="2">Uncharacterized protein</fullName>
    </submittedName>
</protein>
<feature type="transmembrane region" description="Helical" evidence="1">
    <location>
        <begin position="60"/>
        <end position="79"/>
    </location>
</feature>
<feature type="transmembrane region" description="Helical" evidence="1">
    <location>
        <begin position="30"/>
        <end position="51"/>
    </location>
</feature>
<proteinExistence type="predicted"/>